<feature type="binding site" evidence="5">
    <location>
        <position position="170"/>
    </location>
    <ligand>
        <name>N-acetyl-beta-neuraminate</name>
        <dbReference type="ChEBI" id="CHEBI:58705"/>
    </ligand>
</feature>
<dbReference type="SMR" id="A0A158T0A3"/>
<evidence type="ECO:0000313" key="18">
    <source>
        <dbReference type="Proteomes" id="UP000837924"/>
    </source>
</evidence>
<reference evidence="7" key="6">
    <citation type="submission" date="2024-01" db="EMBL/GenBank/DDBJ databases">
        <authorList>
            <person name="Riesbeck K."/>
        </authorList>
    </citation>
    <scope>NUCLEOTIDE SEQUENCE</scope>
    <source>
        <strain evidence="7">KR271</strain>
    </source>
</reference>
<dbReference type="Proteomes" id="UP000837924">
    <property type="component" value="Chromosome"/>
</dbReference>
<evidence type="ECO:0000313" key="7">
    <source>
        <dbReference type="EMBL" id="CAH0449086.1"/>
    </source>
</evidence>
<evidence type="ECO:0000256" key="6">
    <source>
        <dbReference type="SAM" id="SignalP"/>
    </source>
</evidence>
<evidence type="ECO:0000256" key="3">
    <source>
        <dbReference type="ARBA" id="ARBA00022448"/>
    </source>
</evidence>
<comment type="subcellular location">
    <subcellularLocation>
        <location evidence="1">Cell envelope</location>
    </subcellularLocation>
</comment>
<evidence type="ECO:0000313" key="16">
    <source>
        <dbReference type="Proteomes" id="UP000238532"/>
    </source>
</evidence>
<reference evidence="8 14" key="1">
    <citation type="submission" date="2014-05" db="EMBL/GenBank/DDBJ databases">
        <title>Methylome analysis of the phasevarions of Haemophilus influenzae.</title>
        <authorList>
            <person name="Atack J.M."/>
            <person name="Fox K.L."/>
            <person name="Power P.M."/>
            <person name="Clark T."/>
            <person name="Jurcisek J."/>
            <person name="Korlach J."/>
            <person name="Bakaletz L.O."/>
            <person name="Jennings M.P."/>
        </authorList>
    </citation>
    <scope>NUCLEOTIDE SEQUENCE [LARGE SCALE GENOMIC DNA]</scope>
    <source>
        <strain evidence="8 14">1209</strain>
    </source>
</reference>
<dbReference type="EMBL" id="MZHU01000083">
    <property type="protein sequence ID" value="PRK63342.1"/>
    <property type="molecule type" value="Genomic_DNA"/>
</dbReference>
<dbReference type="Proteomes" id="UP000658741">
    <property type="component" value="Unassembled WGS sequence"/>
</dbReference>
<name>A0A158T0A3_HAEIF</name>
<evidence type="ECO:0000313" key="17">
    <source>
        <dbReference type="Proteomes" id="UP000238753"/>
    </source>
</evidence>
<comment type="similarity">
    <text evidence="2">Belongs to the bacterial solute-binding protein 7 family.</text>
</comment>
<gene>
    <name evidence="8" type="primary">siaP</name>
    <name evidence="9" type="ORF">BV056_01549</name>
    <name evidence="10" type="ORF">BV102_00768</name>
    <name evidence="11" type="ORF">BV163_01722</name>
    <name evidence="13" type="ORF">CAGEJMGA_00434</name>
    <name evidence="12" type="ORF">CH627_06935</name>
    <name evidence="7" type="ORF">KRLU271_LOCUS842</name>
    <name evidence="8" type="ORF">NTHI1209_02202</name>
</gene>
<reference evidence="13" key="4">
    <citation type="submission" date="2019-05" db="EMBL/GenBank/DDBJ databases">
        <authorList>
            <person name="Hibberd M."/>
        </authorList>
    </citation>
    <scope>NUCLEOTIDE SEQUENCE</scope>
    <source>
        <strain evidence="13">Haemophilus_influenzae_BgEED16</strain>
    </source>
</reference>
<dbReference type="PANTHER" id="PTHR33376">
    <property type="match status" value="1"/>
</dbReference>
<dbReference type="PATRIC" id="fig|727.533.peg.862"/>
<organism evidence="8 14">
    <name type="scientific">Haemophilus influenzae</name>
    <dbReference type="NCBI Taxonomy" id="727"/>
    <lineage>
        <taxon>Bacteria</taxon>
        <taxon>Pseudomonadati</taxon>
        <taxon>Pseudomonadota</taxon>
        <taxon>Gammaproteobacteria</taxon>
        <taxon>Pasteurellales</taxon>
        <taxon>Pasteurellaceae</taxon>
        <taxon>Haemophilus</taxon>
    </lineage>
</organism>
<evidence type="ECO:0000313" key="14">
    <source>
        <dbReference type="Proteomes" id="UP000050700"/>
    </source>
</evidence>
<dbReference type="Proteomes" id="UP000050700">
    <property type="component" value="Unassembled WGS sequence"/>
</dbReference>
<dbReference type="Pfam" id="PF03480">
    <property type="entry name" value="DctP"/>
    <property type="match status" value="1"/>
</dbReference>
<keyword evidence="4 6" id="KW-0732">Signal</keyword>
<dbReference type="EMBL" id="QVJI01000009">
    <property type="protein sequence ID" value="RFN63137.1"/>
    <property type="molecule type" value="Genomic_DNA"/>
</dbReference>
<dbReference type="NCBIfam" id="TIGR00787">
    <property type="entry name" value="dctP"/>
    <property type="match status" value="1"/>
</dbReference>
<accession>A0A158T0A3</accession>
<evidence type="ECO:0000256" key="5">
    <source>
        <dbReference type="PIRSR" id="PIRSR006470-1"/>
    </source>
</evidence>
<dbReference type="GO" id="GO:0030288">
    <property type="term" value="C:outer membrane-bounded periplasmic space"/>
    <property type="evidence" value="ECO:0007669"/>
    <property type="project" value="InterPro"/>
</dbReference>
<dbReference type="GeneID" id="93219082"/>
<feature type="chain" id="PRO_5014248914" evidence="6">
    <location>
        <begin position="24"/>
        <end position="329"/>
    </location>
</feature>
<evidence type="ECO:0000313" key="9">
    <source>
        <dbReference type="EMBL" id="PRJ24645.1"/>
    </source>
</evidence>
<feature type="binding site" evidence="5">
    <location>
        <position position="90"/>
    </location>
    <ligand>
        <name>N-acetyl-beta-neuraminate</name>
        <dbReference type="ChEBI" id="CHEBI:58705"/>
    </ligand>
</feature>
<feature type="binding site" evidence="5">
    <location>
        <position position="210"/>
    </location>
    <ligand>
        <name>N-acetyl-beta-neuraminate</name>
        <dbReference type="ChEBI" id="CHEBI:58705"/>
    </ligand>
</feature>
<dbReference type="InterPro" id="IPR038404">
    <property type="entry name" value="TRAP_DctP_sf"/>
</dbReference>
<evidence type="ECO:0000313" key="8">
    <source>
        <dbReference type="EMBL" id="KIS36547.1"/>
    </source>
</evidence>
<dbReference type="Gene3D" id="3.40.190.170">
    <property type="entry name" value="Bacterial extracellular solute-binding protein, family 7"/>
    <property type="match status" value="1"/>
</dbReference>
<sequence length="329" mass="36439">MMKLTKLFLATAISLGVSSAVLAADYDLKFGMNAGTSSNEYKAAEMFAKEVKEKSQGKIEISLYPSSQLGDDRAMLKQLKDGSLDFTFAESARFQLFYPEAAVFALPYVISNYNVAQKALFDTEFGKDLIKKMDKDLGVTLLSQAYNGTRQTTSNRAINSIADMKGLKLRVPNAATNLAYAKYVGASPTPMAFSEVYLALQTNAVDGQENPLAAVQAQKFYEVQKFLAMTNHILNDQLYLVSNETYKELPEDLQKVVKDAAENAAKYHTKLFVDGEKDLVTFFEKQGVKITHPDLVPFKASMKPYYAEFVKQTGQKGEAALKQIEAINP</sequence>
<dbReference type="EMBL" id="NEBD01000027">
    <property type="protein sequence ID" value="PRJ24645.1"/>
    <property type="molecule type" value="Genomic_DNA"/>
</dbReference>
<dbReference type="KEGG" id="hix:NTHI723_01557"/>
<keyword evidence="3" id="KW-0813">Transport</keyword>
<reference evidence="12" key="3">
    <citation type="submission" date="2018-08" db="EMBL/GenBank/DDBJ databases">
        <title>Antagonistic pleiotropy in the bifunctional surface protein FadL/P1 during adaptation of Haemophilus influenzae to chronic lung infection associated with COPD.</title>
        <authorList>
            <person name="Moleres J."/>
            <person name="Ehrlich R."/>
        </authorList>
    </citation>
    <scope>NUCLEOTIDE SEQUENCE [LARGE SCALE GENOMIC DNA]</scope>
    <source>
        <strain evidence="12">P668-6062</strain>
    </source>
</reference>
<evidence type="ECO:0000256" key="2">
    <source>
        <dbReference type="ARBA" id="ARBA00009023"/>
    </source>
</evidence>
<evidence type="ECO:0000313" key="12">
    <source>
        <dbReference type="EMBL" id="RFN63137.1"/>
    </source>
</evidence>
<dbReference type="InterPro" id="IPR018389">
    <property type="entry name" value="DctP_fam"/>
</dbReference>
<dbReference type="NCBIfam" id="NF037995">
    <property type="entry name" value="TRAP_S1"/>
    <property type="match status" value="1"/>
</dbReference>
<dbReference type="OMA" id="GHIWDAY"/>
<dbReference type="AlphaFoldDB" id="A0A158T0A3"/>
<dbReference type="InterPro" id="IPR004682">
    <property type="entry name" value="TRAP_DctP"/>
</dbReference>
<evidence type="ECO:0000256" key="1">
    <source>
        <dbReference type="ARBA" id="ARBA00004196"/>
    </source>
</evidence>
<dbReference type="PIRSF" id="PIRSF006470">
    <property type="entry name" value="DctB"/>
    <property type="match status" value="1"/>
</dbReference>
<reference evidence="18" key="5">
    <citation type="submission" date="2021-11" db="EMBL/GenBank/DDBJ databases">
        <authorList>
            <person name="Riesbeck K."/>
        </authorList>
    </citation>
    <scope>NUCLEOTIDE SEQUENCE [LARGE SCALE GENOMIC DNA]</scope>
</reference>
<dbReference type="KEGG" id="hic:NTHIC486_00885"/>
<feature type="binding site" evidence="5">
    <location>
        <position position="150"/>
    </location>
    <ligand>
        <name>N-acetyl-beta-neuraminate</name>
        <dbReference type="ChEBI" id="CHEBI:58705"/>
    </ligand>
</feature>
<dbReference type="EMBL" id="JMQP01000002">
    <property type="protein sequence ID" value="KIS36547.1"/>
    <property type="molecule type" value="Genomic_DNA"/>
</dbReference>
<dbReference type="SUPFAM" id="SSF53850">
    <property type="entry name" value="Periplasmic binding protein-like II"/>
    <property type="match status" value="1"/>
</dbReference>
<evidence type="ECO:0000313" key="15">
    <source>
        <dbReference type="Proteomes" id="UP000237977"/>
    </source>
</evidence>
<dbReference type="EMBL" id="NEBY01000137">
    <property type="protein sequence ID" value="PRJ63622.1"/>
    <property type="molecule type" value="Genomic_DNA"/>
</dbReference>
<feature type="signal peptide" evidence="6">
    <location>
        <begin position="1"/>
        <end position="23"/>
    </location>
</feature>
<protein>
    <submittedName>
        <fullName evidence="12">DctP family TRAP transporter solute-binding subunit</fullName>
    </submittedName>
    <submittedName>
        <fullName evidence="8">Neu5Ac-binding protein</fullName>
    </submittedName>
    <submittedName>
        <fullName evidence="7">Sialic acid TRAP transporter substrate-binding protein SiaP</fullName>
    </submittedName>
    <submittedName>
        <fullName evidence="9">Sialic acid-binding periplasmic protein SiaP</fullName>
    </submittedName>
</protein>
<evidence type="ECO:0000313" key="13">
    <source>
        <dbReference type="EMBL" id="VTX52666.1"/>
    </source>
</evidence>
<dbReference type="EMBL" id="CABFLD010000022">
    <property type="protein sequence ID" value="VTX52666.1"/>
    <property type="molecule type" value="Genomic_DNA"/>
</dbReference>
<evidence type="ECO:0000256" key="4">
    <source>
        <dbReference type="ARBA" id="ARBA00022729"/>
    </source>
</evidence>
<dbReference type="EMBL" id="OV040584">
    <property type="protein sequence ID" value="CAH0449086.1"/>
    <property type="molecule type" value="Genomic_DNA"/>
</dbReference>
<dbReference type="Proteomes" id="UP000238532">
    <property type="component" value="Unassembled WGS sequence"/>
</dbReference>
<proteinExistence type="inferred from homology"/>
<evidence type="ECO:0000313" key="11">
    <source>
        <dbReference type="EMBL" id="PRK63342.1"/>
    </source>
</evidence>
<dbReference type="RefSeq" id="WP_005691499.1">
    <property type="nucleotide sequence ID" value="NZ_AP018764.1"/>
</dbReference>
<dbReference type="GO" id="GO:0055085">
    <property type="term" value="P:transmembrane transport"/>
    <property type="evidence" value="ECO:0007669"/>
    <property type="project" value="InterPro"/>
</dbReference>
<reference evidence="11 15" key="2">
    <citation type="submission" date="2017-02" db="EMBL/GenBank/DDBJ databases">
        <title>Haemophilus influenzae in COPD genome sequencing project.</title>
        <authorList>
            <person name="Murphy T.F."/>
            <person name="Kong Y."/>
            <person name="Nadendla S."/>
            <person name="Tettelin H."/>
            <person name="Pettigrew M."/>
        </authorList>
    </citation>
    <scope>NUCLEOTIDE SEQUENCE [LARGE SCALE GENOMIC DNA]</scope>
    <source>
        <strain evidence="9 17">39P1H1</strain>
        <strain evidence="10 16">56P127H1</strain>
        <strain evidence="11 15">84P15H4</strain>
    </source>
</reference>
<evidence type="ECO:0000313" key="10">
    <source>
        <dbReference type="EMBL" id="PRJ63622.1"/>
    </source>
</evidence>
<dbReference type="PANTHER" id="PTHR33376:SF4">
    <property type="entry name" value="SIALIC ACID-BINDING PERIPLASMIC PROTEIN SIAP"/>
    <property type="match status" value="1"/>
</dbReference>
<dbReference type="CDD" id="cd13672">
    <property type="entry name" value="PBP2_TRAP_Siap"/>
    <property type="match status" value="1"/>
</dbReference>